<gene>
    <name evidence="2" type="ORF">Y10_02950</name>
</gene>
<dbReference type="EMBL" id="BRVO01000001">
    <property type="protein sequence ID" value="GLB47927.1"/>
    <property type="molecule type" value="Genomic_DNA"/>
</dbReference>
<dbReference type="Proteomes" id="UP001143543">
    <property type="component" value="Unassembled WGS sequence"/>
</dbReference>
<dbReference type="RefSeq" id="WP_281763590.1">
    <property type="nucleotide sequence ID" value="NZ_BRVO01000001.1"/>
</dbReference>
<organism evidence="2 3">
    <name type="scientific">Neptunitalea lumnitzerae</name>
    <dbReference type="NCBI Taxonomy" id="2965509"/>
    <lineage>
        <taxon>Bacteria</taxon>
        <taxon>Pseudomonadati</taxon>
        <taxon>Bacteroidota</taxon>
        <taxon>Flavobacteriia</taxon>
        <taxon>Flavobacteriales</taxon>
        <taxon>Flavobacteriaceae</taxon>
        <taxon>Neptunitalea</taxon>
    </lineage>
</organism>
<keyword evidence="1" id="KW-0472">Membrane</keyword>
<keyword evidence="3" id="KW-1185">Reference proteome</keyword>
<reference evidence="2" key="1">
    <citation type="submission" date="2022-07" db="EMBL/GenBank/DDBJ databases">
        <title>Taxonomy of Novel Oxalotrophic and Methylotrophic Bacteria.</title>
        <authorList>
            <person name="Sahin N."/>
            <person name="Tani A."/>
        </authorList>
    </citation>
    <scope>NUCLEOTIDE SEQUENCE</scope>
    <source>
        <strain evidence="2">Y10</strain>
    </source>
</reference>
<protein>
    <recommendedName>
        <fullName evidence="4">50S ribosomal protein L27</fullName>
    </recommendedName>
</protein>
<feature type="transmembrane region" description="Helical" evidence="1">
    <location>
        <begin position="12"/>
        <end position="32"/>
    </location>
</feature>
<keyword evidence="1" id="KW-1133">Transmembrane helix</keyword>
<feature type="transmembrane region" description="Helical" evidence="1">
    <location>
        <begin position="119"/>
        <end position="139"/>
    </location>
</feature>
<evidence type="ECO:0000313" key="2">
    <source>
        <dbReference type="EMBL" id="GLB47927.1"/>
    </source>
</evidence>
<evidence type="ECO:0000313" key="3">
    <source>
        <dbReference type="Proteomes" id="UP001143543"/>
    </source>
</evidence>
<evidence type="ECO:0008006" key="4">
    <source>
        <dbReference type="Google" id="ProtNLM"/>
    </source>
</evidence>
<sequence length="145" mass="16391">MYESVLTIHSYWAYLVVLILVLACLNAIVKFSSNKPFTDKDLRISLFGLIVTHVQLLIGLVLYFVTERNVWSELGGGVMKNSLLRLVLVEHPVVNIIAIALITIGWSKHKKQTTAKGKFGKIALFYTIGLVLLLSRIPYDLWFTN</sequence>
<comment type="caution">
    <text evidence="2">The sequence shown here is derived from an EMBL/GenBank/DDBJ whole genome shotgun (WGS) entry which is preliminary data.</text>
</comment>
<accession>A0ABQ5MEU7</accession>
<keyword evidence="1" id="KW-0812">Transmembrane</keyword>
<name>A0ABQ5MEU7_9FLAO</name>
<evidence type="ECO:0000256" key="1">
    <source>
        <dbReference type="SAM" id="Phobius"/>
    </source>
</evidence>
<feature type="transmembrane region" description="Helical" evidence="1">
    <location>
        <begin position="86"/>
        <end position="107"/>
    </location>
</feature>
<feature type="transmembrane region" description="Helical" evidence="1">
    <location>
        <begin position="44"/>
        <end position="66"/>
    </location>
</feature>
<proteinExistence type="predicted"/>